<protein>
    <recommendedName>
        <fullName evidence="1">N-acetyltransferase domain-containing protein</fullName>
    </recommendedName>
</protein>
<dbReference type="RefSeq" id="WP_345682513.1">
    <property type="nucleotide sequence ID" value="NZ_BAABRO010000001.1"/>
</dbReference>
<organism evidence="2 3">
    <name type="scientific">Novipirellula caenicola</name>
    <dbReference type="NCBI Taxonomy" id="1536901"/>
    <lineage>
        <taxon>Bacteria</taxon>
        <taxon>Pseudomonadati</taxon>
        <taxon>Planctomycetota</taxon>
        <taxon>Planctomycetia</taxon>
        <taxon>Pirellulales</taxon>
        <taxon>Pirellulaceae</taxon>
        <taxon>Novipirellula</taxon>
    </lineage>
</organism>
<dbReference type="SUPFAM" id="SSF55729">
    <property type="entry name" value="Acyl-CoA N-acyltransferases (Nat)"/>
    <property type="match status" value="1"/>
</dbReference>
<dbReference type="EMBL" id="BAABRO010000001">
    <property type="protein sequence ID" value="GAA5505490.1"/>
    <property type="molecule type" value="Genomic_DNA"/>
</dbReference>
<dbReference type="PROSITE" id="PS51186">
    <property type="entry name" value="GNAT"/>
    <property type="match status" value="1"/>
</dbReference>
<dbReference type="InterPro" id="IPR000182">
    <property type="entry name" value="GNAT_dom"/>
</dbReference>
<reference evidence="2 3" key="1">
    <citation type="submission" date="2024-02" db="EMBL/GenBank/DDBJ databases">
        <title>Rhodopirellula caenicola NBRC 110016.</title>
        <authorList>
            <person name="Ichikawa N."/>
            <person name="Katano-Makiyama Y."/>
            <person name="Hidaka K."/>
        </authorList>
    </citation>
    <scope>NUCLEOTIDE SEQUENCE [LARGE SCALE GENOMIC DNA]</scope>
    <source>
        <strain evidence="2 3">NBRC 110016</strain>
    </source>
</reference>
<feature type="domain" description="N-acetyltransferase" evidence="1">
    <location>
        <begin position="6"/>
        <end position="160"/>
    </location>
</feature>
<sequence>MESNAVQIRSACEQDRSGILATHQSAFGDDEGPVIARLVAEMLDDPSAEPVFSFVAESKDQIVGHVLFTSVTIDPAGDVSAQILAPLAVTREMQGQSIGTRLVNESLTQLAAAGVQLVFVLGYPAYYTRFGFVAAGTRGLQAPYPIPPEHADAWMVHELRQGVIAAAAGTIKCCDALSHPKYWQA</sequence>
<dbReference type="CDD" id="cd04301">
    <property type="entry name" value="NAT_SF"/>
    <property type="match status" value="1"/>
</dbReference>
<evidence type="ECO:0000313" key="2">
    <source>
        <dbReference type="EMBL" id="GAA5505490.1"/>
    </source>
</evidence>
<proteinExistence type="predicted"/>
<dbReference type="InterPro" id="IPR016181">
    <property type="entry name" value="Acyl_CoA_acyltransferase"/>
</dbReference>
<name>A0ABP9VMI0_9BACT</name>
<dbReference type="Proteomes" id="UP001416858">
    <property type="component" value="Unassembled WGS sequence"/>
</dbReference>
<accession>A0ABP9VMI0</accession>
<evidence type="ECO:0000313" key="3">
    <source>
        <dbReference type="Proteomes" id="UP001416858"/>
    </source>
</evidence>
<comment type="caution">
    <text evidence="2">The sequence shown here is derived from an EMBL/GenBank/DDBJ whole genome shotgun (WGS) entry which is preliminary data.</text>
</comment>
<dbReference type="Pfam" id="PF13527">
    <property type="entry name" value="Acetyltransf_9"/>
    <property type="match status" value="1"/>
</dbReference>
<gene>
    <name evidence="2" type="ORF">Rcae01_00935</name>
</gene>
<dbReference type="Gene3D" id="3.40.630.30">
    <property type="match status" value="1"/>
</dbReference>
<keyword evidence="3" id="KW-1185">Reference proteome</keyword>
<evidence type="ECO:0000259" key="1">
    <source>
        <dbReference type="PROSITE" id="PS51186"/>
    </source>
</evidence>